<accession>A0AAD8MVC5</accession>
<reference evidence="2" key="1">
    <citation type="submission" date="2023-02" db="EMBL/GenBank/DDBJ databases">
        <title>Genome of toxic invasive species Heracleum sosnowskyi carries increased number of genes despite the absence of recent whole-genome duplications.</title>
        <authorList>
            <person name="Schelkunov M."/>
            <person name="Shtratnikova V."/>
            <person name="Makarenko M."/>
            <person name="Klepikova A."/>
            <person name="Omelchenko D."/>
            <person name="Novikova G."/>
            <person name="Obukhova E."/>
            <person name="Bogdanov V."/>
            <person name="Penin A."/>
            <person name="Logacheva M."/>
        </authorList>
    </citation>
    <scope>NUCLEOTIDE SEQUENCE</scope>
    <source>
        <strain evidence="2">Hsosn_3</strain>
        <tissue evidence="2">Leaf</tissue>
    </source>
</reference>
<dbReference type="EMBL" id="JAUIZM010000004">
    <property type="protein sequence ID" value="KAK1390960.1"/>
    <property type="molecule type" value="Genomic_DNA"/>
</dbReference>
<comment type="caution">
    <text evidence="2">The sequence shown here is derived from an EMBL/GenBank/DDBJ whole genome shotgun (WGS) entry which is preliminary data.</text>
</comment>
<sequence length="384" mass="42830">MMSLTCLHANQASREKPMYTAWIPSLSSHELFISGNTIGSCLPLILSTAFLIYLNTKCSFLKRYTYVHINQDGTTAKGHPGLGLKHQYVQDRSEHQSASKPTWTLALEIVTRVMVGSLFRIALFLAVPRCAVHICYSGFMLLSGAALNDENGEESKYQGNYSCYSAKNRGDPWPRPAAAVQPDWFLGFSLPVVSLPSRIDPQQTSALDDETVRAYKSGALYFVEVDIELPEDLALKDVHAIDAQYGGIRLKKAEHQMQEEKGPSAAGHKDYIYIQAMCTKDDYWQSPCLMKCGRKQSTCWYSSALALGLIAVVSLVKAQTIINVAAGCLCYRRGPILAGRWLYSVLLCPGLHLLRQFLYCYLVQHLMMRTVKSQSTRATTLAMF</sequence>
<dbReference type="AlphaFoldDB" id="A0AAD8MVC5"/>
<feature type="transmembrane region" description="Helical" evidence="1">
    <location>
        <begin position="341"/>
        <end position="362"/>
    </location>
</feature>
<keyword evidence="1" id="KW-0472">Membrane</keyword>
<feature type="transmembrane region" description="Helical" evidence="1">
    <location>
        <begin position="299"/>
        <end position="321"/>
    </location>
</feature>
<dbReference type="Proteomes" id="UP001237642">
    <property type="component" value="Unassembled WGS sequence"/>
</dbReference>
<name>A0AAD8MVC5_9APIA</name>
<organism evidence="2 3">
    <name type="scientific">Heracleum sosnowskyi</name>
    <dbReference type="NCBI Taxonomy" id="360622"/>
    <lineage>
        <taxon>Eukaryota</taxon>
        <taxon>Viridiplantae</taxon>
        <taxon>Streptophyta</taxon>
        <taxon>Embryophyta</taxon>
        <taxon>Tracheophyta</taxon>
        <taxon>Spermatophyta</taxon>
        <taxon>Magnoliopsida</taxon>
        <taxon>eudicotyledons</taxon>
        <taxon>Gunneridae</taxon>
        <taxon>Pentapetalae</taxon>
        <taxon>asterids</taxon>
        <taxon>campanulids</taxon>
        <taxon>Apiales</taxon>
        <taxon>Apiaceae</taxon>
        <taxon>Apioideae</taxon>
        <taxon>apioid superclade</taxon>
        <taxon>Tordylieae</taxon>
        <taxon>Tordyliinae</taxon>
        <taxon>Heracleum</taxon>
    </lineage>
</organism>
<evidence type="ECO:0000313" key="3">
    <source>
        <dbReference type="Proteomes" id="UP001237642"/>
    </source>
</evidence>
<gene>
    <name evidence="2" type="ORF">POM88_019138</name>
</gene>
<protein>
    <submittedName>
        <fullName evidence="2">Uncharacterized protein</fullName>
    </submittedName>
</protein>
<proteinExistence type="predicted"/>
<feature type="transmembrane region" description="Helical" evidence="1">
    <location>
        <begin position="31"/>
        <end position="54"/>
    </location>
</feature>
<keyword evidence="1" id="KW-0812">Transmembrane</keyword>
<reference evidence="2" key="2">
    <citation type="submission" date="2023-05" db="EMBL/GenBank/DDBJ databases">
        <authorList>
            <person name="Schelkunov M.I."/>
        </authorList>
    </citation>
    <scope>NUCLEOTIDE SEQUENCE</scope>
    <source>
        <strain evidence="2">Hsosn_3</strain>
        <tissue evidence="2">Leaf</tissue>
    </source>
</reference>
<keyword evidence="3" id="KW-1185">Reference proteome</keyword>
<evidence type="ECO:0000256" key="1">
    <source>
        <dbReference type="SAM" id="Phobius"/>
    </source>
</evidence>
<keyword evidence="1" id="KW-1133">Transmembrane helix</keyword>
<evidence type="ECO:0000313" key="2">
    <source>
        <dbReference type="EMBL" id="KAK1390960.1"/>
    </source>
</evidence>